<feature type="active site" description="Nucleophile" evidence="4">
    <location>
        <position position="76"/>
    </location>
</feature>
<evidence type="ECO:0000259" key="6">
    <source>
        <dbReference type="Pfam" id="PF00291"/>
    </source>
</evidence>
<dbReference type="Gene3D" id="3.40.50.1100">
    <property type="match status" value="2"/>
</dbReference>
<dbReference type="GO" id="GO:0019148">
    <property type="term" value="F:D-cysteine desulfhydrase activity"/>
    <property type="evidence" value="ECO:0007669"/>
    <property type="project" value="TreeGrafter"/>
</dbReference>
<protein>
    <submittedName>
        <fullName evidence="7">D-cysteine desulfhydrase/L-cysteate sulfo-lyase</fullName>
    </submittedName>
</protein>
<dbReference type="RefSeq" id="WP_090329312.1">
    <property type="nucleotide sequence ID" value="NZ_FNSL01000001.1"/>
</dbReference>
<sequence>MIQFPQARYRLLEQPTPLAPLARLEKRLGRSGLFIKRDDHMPIALGGNKLRSLEFWLGAALEENADVLLVAGAPVSNQCRLTAAAAAIAGLDCLIVHNDAETDQTRRSSFLNRVFGAEVRFVGAMCEDTRAVRIEEIAQELRSAGRRPYIVGSAVVGALGYAVAAAELLSQSEASGYPIRHVILPGSMGPTEAGFIFGNALLGNPFDVHLVSVEYGQADLAARIARIFGELQHYTGKPDVKLDDGRVHYHMDYLGPGYALPTTVGENAILTLARTEGILLEHTYTAKPFAAFMDMAMDGSIEQAEGLCFLHTGGVPTLFVQNELFETI</sequence>
<evidence type="ECO:0000256" key="2">
    <source>
        <dbReference type="ARBA" id="ARBA00008639"/>
    </source>
</evidence>
<evidence type="ECO:0000256" key="1">
    <source>
        <dbReference type="ARBA" id="ARBA00001933"/>
    </source>
</evidence>
<comment type="similarity">
    <text evidence="2">Belongs to the ACC deaminase/D-cysteine desulfhydrase family.</text>
</comment>
<feature type="domain" description="Tryptophan synthase beta chain-like PALP" evidence="6">
    <location>
        <begin position="11"/>
        <end position="313"/>
    </location>
</feature>
<dbReference type="InterPro" id="IPR036052">
    <property type="entry name" value="TrpB-like_PALP_sf"/>
</dbReference>
<feature type="modified residue" description="N6-(pyridoxal phosphate)lysine" evidence="5">
    <location>
        <position position="49"/>
    </location>
</feature>
<keyword evidence="3 5" id="KW-0663">Pyridoxal phosphate</keyword>
<dbReference type="Proteomes" id="UP000199064">
    <property type="component" value="Unassembled WGS sequence"/>
</dbReference>
<dbReference type="AlphaFoldDB" id="A0A1H4LUJ9"/>
<evidence type="ECO:0000256" key="5">
    <source>
        <dbReference type="PIRSR" id="PIRSR006278-2"/>
    </source>
</evidence>
<dbReference type="PANTHER" id="PTHR43780:SF2">
    <property type="entry name" value="1-AMINOCYCLOPROPANE-1-CARBOXYLATE DEAMINASE-RELATED"/>
    <property type="match status" value="1"/>
</dbReference>
<dbReference type="InterPro" id="IPR027278">
    <property type="entry name" value="ACCD_DCysDesulf"/>
</dbReference>
<gene>
    <name evidence="7" type="ORF">SAMN05216452_2987</name>
</gene>
<keyword evidence="7" id="KW-0456">Lyase</keyword>
<organism evidence="7 8">
    <name type="scientific">Nitratireductor aquibiodomus</name>
    <dbReference type="NCBI Taxonomy" id="204799"/>
    <lineage>
        <taxon>Bacteria</taxon>
        <taxon>Pseudomonadati</taxon>
        <taxon>Pseudomonadota</taxon>
        <taxon>Alphaproteobacteria</taxon>
        <taxon>Hyphomicrobiales</taxon>
        <taxon>Phyllobacteriaceae</taxon>
        <taxon>Nitratireductor</taxon>
    </lineage>
</organism>
<evidence type="ECO:0000256" key="3">
    <source>
        <dbReference type="ARBA" id="ARBA00022898"/>
    </source>
</evidence>
<dbReference type="Pfam" id="PF00291">
    <property type="entry name" value="PALP"/>
    <property type="match status" value="1"/>
</dbReference>
<comment type="cofactor">
    <cofactor evidence="1">
        <name>pyridoxal 5'-phosphate</name>
        <dbReference type="ChEBI" id="CHEBI:597326"/>
    </cofactor>
</comment>
<evidence type="ECO:0000256" key="4">
    <source>
        <dbReference type="PIRSR" id="PIRSR006278-1"/>
    </source>
</evidence>
<dbReference type="PANTHER" id="PTHR43780">
    <property type="entry name" value="1-AMINOCYCLOPROPANE-1-CARBOXYLATE DEAMINASE-RELATED"/>
    <property type="match status" value="1"/>
</dbReference>
<proteinExistence type="inferred from homology"/>
<evidence type="ECO:0000313" key="8">
    <source>
        <dbReference type="Proteomes" id="UP000199064"/>
    </source>
</evidence>
<dbReference type="PIRSF" id="PIRSF006278">
    <property type="entry name" value="ACCD_DCysDesulf"/>
    <property type="match status" value="1"/>
</dbReference>
<reference evidence="8" key="1">
    <citation type="submission" date="2016-10" db="EMBL/GenBank/DDBJ databases">
        <authorList>
            <person name="Varghese N."/>
            <person name="Submissions S."/>
        </authorList>
    </citation>
    <scope>NUCLEOTIDE SEQUENCE [LARGE SCALE GENOMIC DNA]</scope>
    <source>
        <strain evidence="8">ES.061</strain>
    </source>
</reference>
<dbReference type="EMBL" id="FNSL01000001">
    <property type="protein sequence ID" value="SEB73912.1"/>
    <property type="molecule type" value="Genomic_DNA"/>
</dbReference>
<keyword evidence="8" id="KW-1185">Reference proteome</keyword>
<dbReference type="InterPro" id="IPR001926">
    <property type="entry name" value="TrpB-like_PALP"/>
</dbReference>
<accession>A0A1H4LUJ9</accession>
<dbReference type="SUPFAM" id="SSF53686">
    <property type="entry name" value="Tryptophan synthase beta subunit-like PLP-dependent enzymes"/>
    <property type="match status" value="1"/>
</dbReference>
<name>A0A1H4LUJ9_9HYPH</name>
<evidence type="ECO:0000313" key="7">
    <source>
        <dbReference type="EMBL" id="SEB73912.1"/>
    </source>
</evidence>